<gene>
    <name evidence="9" type="ORF">HNQ43_000377</name>
</gene>
<evidence type="ECO:0000259" key="8">
    <source>
        <dbReference type="PROSITE" id="PS51101"/>
    </source>
</evidence>
<reference evidence="9 10" key="1">
    <citation type="submission" date="2020-08" db="EMBL/GenBank/DDBJ databases">
        <title>Genomic Encyclopedia of Type Strains, Phase IV (KMG-IV): sequencing the most valuable type-strain genomes for metagenomic binning, comparative biology and taxonomic classification.</title>
        <authorList>
            <person name="Goeker M."/>
        </authorList>
    </citation>
    <scope>NUCLEOTIDE SEQUENCE [LARGE SCALE GENOMIC DNA]</scope>
    <source>
        <strain evidence="9 10">DSM 26963</strain>
    </source>
</reference>
<keyword evidence="2" id="KW-0813">Transport</keyword>
<dbReference type="InterPro" id="IPR004720">
    <property type="entry name" value="PTS_IIB_sorbose-sp"/>
</dbReference>
<name>A0A7W8D1Q2_9FIRM</name>
<evidence type="ECO:0000256" key="4">
    <source>
        <dbReference type="ARBA" id="ARBA00022597"/>
    </source>
</evidence>
<dbReference type="PROSITE" id="PS51101">
    <property type="entry name" value="PTS_EIIB_TYPE_4"/>
    <property type="match status" value="1"/>
</dbReference>
<keyword evidence="7" id="KW-0418">Kinase</keyword>
<comment type="caution">
    <text evidence="9">The sequence shown here is derived from an EMBL/GenBank/DDBJ whole genome shotgun (WGS) entry which is preliminary data.</text>
</comment>
<protein>
    <submittedName>
        <fullName evidence="9">D-glucosaminate-specific PTS system IIB component</fullName>
    </submittedName>
</protein>
<evidence type="ECO:0000313" key="9">
    <source>
        <dbReference type="EMBL" id="MBB5184339.1"/>
    </source>
</evidence>
<dbReference type="GO" id="GO:0005737">
    <property type="term" value="C:cytoplasm"/>
    <property type="evidence" value="ECO:0007669"/>
    <property type="project" value="UniProtKB-SubCell"/>
</dbReference>
<dbReference type="GO" id="GO:0008982">
    <property type="term" value="F:protein-N(PI)-phosphohistidine-sugar phosphotransferase activity"/>
    <property type="evidence" value="ECO:0007669"/>
    <property type="project" value="InterPro"/>
</dbReference>
<keyword evidence="5" id="KW-0808">Transferase</keyword>
<dbReference type="Proteomes" id="UP000521313">
    <property type="component" value="Unassembled WGS sequence"/>
</dbReference>
<dbReference type="Gene3D" id="3.40.35.10">
    <property type="entry name" value="Phosphotransferase system, sorbose subfamily IIB component"/>
    <property type="match status" value="1"/>
</dbReference>
<sequence>MFDIRLIRLDFRLIHGQVITKWFGQITGNEIVIIDDDLSQDDFMASIYEMSAPVGSKVRVYSVVQAIEKMNDETFAQGKVLVLFKNVDQVYKAYSHGFKIDELQIGGLGSAPGRINVYGPITLNDHDASLLKHMSDNGTEIYLQQVPEEAKMSFKKVLEKYNFNLE</sequence>
<feature type="domain" description="PTS EIIB type-4" evidence="8">
    <location>
        <begin position="1"/>
        <end position="165"/>
    </location>
</feature>
<dbReference type="RefSeq" id="WP_183374239.1">
    <property type="nucleotide sequence ID" value="NZ_CAWVLV010000034.1"/>
</dbReference>
<evidence type="ECO:0000256" key="1">
    <source>
        <dbReference type="ARBA" id="ARBA00004496"/>
    </source>
</evidence>
<accession>A0A7W8D1Q2</accession>
<dbReference type="EMBL" id="JACHHD010000003">
    <property type="protein sequence ID" value="MBB5184339.1"/>
    <property type="molecule type" value="Genomic_DNA"/>
</dbReference>
<organism evidence="9 10">
    <name type="scientific">Faecalicoccus acidiformans</name>
    <dbReference type="NCBI Taxonomy" id="915173"/>
    <lineage>
        <taxon>Bacteria</taxon>
        <taxon>Bacillati</taxon>
        <taxon>Bacillota</taxon>
        <taxon>Erysipelotrichia</taxon>
        <taxon>Erysipelotrichales</taxon>
        <taxon>Erysipelotrichaceae</taxon>
        <taxon>Faecalicoccus</taxon>
    </lineage>
</organism>
<dbReference type="InterPro" id="IPR036667">
    <property type="entry name" value="PTS_IIB_sorbose-sp_sf"/>
</dbReference>
<proteinExistence type="predicted"/>
<evidence type="ECO:0000256" key="3">
    <source>
        <dbReference type="ARBA" id="ARBA00022490"/>
    </source>
</evidence>
<comment type="subcellular location">
    <subcellularLocation>
        <location evidence="1">Cytoplasm</location>
    </subcellularLocation>
</comment>
<dbReference type="Pfam" id="PF03830">
    <property type="entry name" value="PTSIIB_sorb"/>
    <property type="match status" value="1"/>
</dbReference>
<dbReference type="SUPFAM" id="SSF52728">
    <property type="entry name" value="PTS IIb component"/>
    <property type="match status" value="1"/>
</dbReference>
<evidence type="ECO:0000256" key="7">
    <source>
        <dbReference type="ARBA" id="ARBA00022777"/>
    </source>
</evidence>
<evidence type="ECO:0000256" key="6">
    <source>
        <dbReference type="ARBA" id="ARBA00022683"/>
    </source>
</evidence>
<keyword evidence="6" id="KW-0598">Phosphotransferase system</keyword>
<dbReference type="AlphaFoldDB" id="A0A7W8D1Q2"/>
<evidence type="ECO:0000256" key="2">
    <source>
        <dbReference type="ARBA" id="ARBA00022448"/>
    </source>
</evidence>
<evidence type="ECO:0000313" key="10">
    <source>
        <dbReference type="Proteomes" id="UP000521313"/>
    </source>
</evidence>
<keyword evidence="3" id="KW-0963">Cytoplasm</keyword>
<dbReference type="GO" id="GO:0016301">
    <property type="term" value="F:kinase activity"/>
    <property type="evidence" value="ECO:0007669"/>
    <property type="project" value="UniProtKB-KW"/>
</dbReference>
<keyword evidence="4" id="KW-0762">Sugar transport</keyword>
<evidence type="ECO:0000256" key="5">
    <source>
        <dbReference type="ARBA" id="ARBA00022679"/>
    </source>
</evidence>
<dbReference type="GO" id="GO:0009401">
    <property type="term" value="P:phosphoenolpyruvate-dependent sugar phosphotransferase system"/>
    <property type="evidence" value="ECO:0007669"/>
    <property type="project" value="UniProtKB-KW"/>
</dbReference>